<feature type="region of interest" description="Disordered" evidence="5">
    <location>
        <begin position="92"/>
        <end position="113"/>
    </location>
</feature>
<evidence type="ECO:0000256" key="5">
    <source>
        <dbReference type="SAM" id="MobiDB-lite"/>
    </source>
</evidence>
<evidence type="ECO:0000256" key="1">
    <source>
        <dbReference type="ARBA" id="ARBA00022603"/>
    </source>
</evidence>
<name>A0A7N0UFR5_KALFE</name>
<dbReference type="InterPro" id="IPR042086">
    <property type="entry name" value="MeTrfase_capping"/>
</dbReference>
<evidence type="ECO:0000313" key="7">
    <source>
        <dbReference type="Proteomes" id="UP000594263"/>
    </source>
</evidence>
<dbReference type="Gene3D" id="1.10.1200.270">
    <property type="entry name" value="Methyltransferase, alpha-helical capping domain"/>
    <property type="match status" value="1"/>
</dbReference>
<evidence type="ECO:0000256" key="3">
    <source>
        <dbReference type="ARBA" id="ARBA00022723"/>
    </source>
</evidence>
<protein>
    <recommendedName>
        <fullName evidence="8">Jasmonate O-methyltransferase</fullName>
    </recommendedName>
</protein>
<keyword evidence="2" id="KW-0808">Transferase</keyword>
<sequence>MVPGGCMVLSFMGRSSPDSTSMDAGCQWELLAEALMSMVYDGLIDEEKVNKFNAPYYAPCLEEVQLVVEKEGSFTTSRVEVLEVYWDKTNYKASSSSRNPTAPKPDPQSDTLRSEKLAVGQQVAKAHRAVVESMFQSHFGTNDDAMNELFRRYGEIVGSHLLSYETRYINLVISLIR</sequence>
<keyword evidence="7" id="KW-1185">Reference proteome</keyword>
<dbReference type="GO" id="GO:0008168">
    <property type="term" value="F:methyltransferase activity"/>
    <property type="evidence" value="ECO:0007669"/>
    <property type="project" value="UniProtKB-KW"/>
</dbReference>
<keyword evidence="4" id="KW-0460">Magnesium</keyword>
<keyword evidence="1" id="KW-0489">Methyltransferase</keyword>
<dbReference type="Gene3D" id="3.40.50.150">
    <property type="entry name" value="Vaccinia Virus protein VP39"/>
    <property type="match status" value="1"/>
</dbReference>
<proteinExistence type="predicted"/>
<keyword evidence="3" id="KW-0479">Metal-binding</keyword>
<dbReference type="InterPro" id="IPR029063">
    <property type="entry name" value="SAM-dependent_MTases_sf"/>
</dbReference>
<dbReference type="Pfam" id="PF03492">
    <property type="entry name" value="Methyltransf_7"/>
    <property type="match status" value="1"/>
</dbReference>
<dbReference type="GO" id="GO:0046872">
    <property type="term" value="F:metal ion binding"/>
    <property type="evidence" value="ECO:0007669"/>
    <property type="project" value="UniProtKB-KW"/>
</dbReference>
<evidence type="ECO:0000256" key="4">
    <source>
        <dbReference type="ARBA" id="ARBA00022842"/>
    </source>
</evidence>
<dbReference type="Gramene" id="Kaladp0066s0051.1.v1.1">
    <property type="protein sequence ID" value="Kaladp0066s0051.1.v1.1"/>
    <property type="gene ID" value="Kaladp0066s0051.v1.1"/>
</dbReference>
<dbReference type="EnsemblPlants" id="Kaladp0066s0051.1.v1.1">
    <property type="protein sequence ID" value="Kaladp0066s0051.1.v1.1"/>
    <property type="gene ID" value="Kaladp0066s0051.v1.1"/>
</dbReference>
<evidence type="ECO:0008006" key="8">
    <source>
        <dbReference type="Google" id="ProtNLM"/>
    </source>
</evidence>
<evidence type="ECO:0000256" key="2">
    <source>
        <dbReference type="ARBA" id="ARBA00022679"/>
    </source>
</evidence>
<dbReference type="InterPro" id="IPR005299">
    <property type="entry name" value="MeTrfase_7"/>
</dbReference>
<dbReference type="SUPFAM" id="SSF53335">
    <property type="entry name" value="S-adenosyl-L-methionine-dependent methyltransferases"/>
    <property type="match status" value="1"/>
</dbReference>
<accession>A0A7N0UFR5</accession>
<dbReference type="GO" id="GO:0032259">
    <property type="term" value="P:methylation"/>
    <property type="evidence" value="ECO:0007669"/>
    <property type="project" value="UniProtKB-KW"/>
</dbReference>
<reference evidence="6" key="1">
    <citation type="submission" date="2021-01" db="UniProtKB">
        <authorList>
            <consortium name="EnsemblPlants"/>
        </authorList>
    </citation>
    <scope>IDENTIFICATION</scope>
</reference>
<dbReference type="AlphaFoldDB" id="A0A7N0UFR5"/>
<dbReference type="PANTHER" id="PTHR31009">
    <property type="entry name" value="S-ADENOSYL-L-METHIONINE:CARBOXYL METHYLTRANSFERASE FAMILY PROTEIN"/>
    <property type="match status" value="1"/>
</dbReference>
<dbReference type="Proteomes" id="UP000594263">
    <property type="component" value="Unplaced"/>
</dbReference>
<dbReference type="OMA" id="TMFKERC"/>
<evidence type="ECO:0000313" key="6">
    <source>
        <dbReference type="EnsemblPlants" id="Kaladp0066s0051.1.v1.1"/>
    </source>
</evidence>
<organism evidence="6 7">
    <name type="scientific">Kalanchoe fedtschenkoi</name>
    <name type="common">Lavender scallops</name>
    <name type="synonym">South American air plant</name>
    <dbReference type="NCBI Taxonomy" id="63787"/>
    <lineage>
        <taxon>Eukaryota</taxon>
        <taxon>Viridiplantae</taxon>
        <taxon>Streptophyta</taxon>
        <taxon>Embryophyta</taxon>
        <taxon>Tracheophyta</taxon>
        <taxon>Spermatophyta</taxon>
        <taxon>Magnoliopsida</taxon>
        <taxon>eudicotyledons</taxon>
        <taxon>Gunneridae</taxon>
        <taxon>Pentapetalae</taxon>
        <taxon>Saxifragales</taxon>
        <taxon>Crassulaceae</taxon>
        <taxon>Kalanchoe</taxon>
    </lineage>
</organism>